<evidence type="ECO:0000313" key="3">
    <source>
        <dbReference type="Proteomes" id="UP000198406"/>
    </source>
</evidence>
<sequence length="367" mass="43048">MTKDATILSPLSLYFILASVYSAYLYHGLEFLSYEYWLPLPAVGYLRWDLAVLGALLQIGLWHRLCLVVMHRPKIISLLILFLLIICYYVLPKPPYFYTRSPVLFHYTDHHLEPFHQNITIHPTGWTRQQSHAVAETVYRARRNWTHVSTAYGFAHHYYGTCLQYDERHDDDRLPFYSFRHGFGHYSEKRAARESLYRHHLPEHVAQVQQNLKGEILPLVRPLYAQVVQAASEQDIVWGDVAGLGVPTVQIRMPHIPINLHPQTNTIYQRRFYELVSNETACHTTATVQTIVIPLLLPHRAGLRHWTREEEHYYAQDIYFQYGKVYQYPASTVHAVLSSSRFHERGIYMVLEAMAIPCEDGRWIFFH</sequence>
<dbReference type="EMBL" id="BDSP01000123">
    <property type="protein sequence ID" value="GAX17822.1"/>
    <property type="molecule type" value="Genomic_DNA"/>
</dbReference>
<keyword evidence="3" id="KW-1185">Reference proteome</keyword>
<dbReference type="OrthoDB" id="10354761at2759"/>
<feature type="transmembrane region" description="Helical" evidence="1">
    <location>
        <begin position="7"/>
        <end position="25"/>
    </location>
</feature>
<gene>
    <name evidence="2" type="ORF">FisN_18Hu022</name>
</gene>
<keyword evidence="1" id="KW-0472">Membrane</keyword>
<accession>A0A1Z5JVG4</accession>
<reference evidence="2 3" key="1">
    <citation type="journal article" date="2015" name="Plant Cell">
        <title>Oil accumulation by the oleaginous diatom Fistulifera solaris as revealed by the genome and transcriptome.</title>
        <authorList>
            <person name="Tanaka T."/>
            <person name="Maeda Y."/>
            <person name="Veluchamy A."/>
            <person name="Tanaka M."/>
            <person name="Abida H."/>
            <person name="Marechal E."/>
            <person name="Bowler C."/>
            <person name="Muto M."/>
            <person name="Sunaga Y."/>
            <person name="Tanaka M."/>
            <person name="Yoshino T."/>
            <person name="Taniguchi T."/>
            <person name="Fukuda Y."/>
            <person name="Nemoto M."/>
            <person name="Matsumoto M."/>
            <person name="Wong P.S."/>
            <person name="Aburatani S."/>
            <person name="Fujibuchi W."/>
        </authorList>
    </citation>
    <scope>NUCLEOTIDE SEQUENCE [LARGE SCALE GENOMIC DNA]</scope>
    <source>
        <strain evidence="2 3">JPCC DA0580</strain>
    </source>
</reference>
<name>A0A1Z5JVG4_FISSO</name>
<dbReference type="Proteomes" id="UP000198406">
    <property type="component" value="Unassembled WGS sequence"/>
</dbReference>
<evidence type="ECO:0000256" key="1">
    <source>
        <dbReference type="SAM" id="Phobius"/>
    </source>
</evidence>
<proteinExistence type="predicted"/>
<evidence type="ECO:0000313" key="2">
    <source>
        <dbReference type="EMBL" id="GAX17822.1"/>
    </source>
</evidence>
<organism evidence="2 3">
    <name type="scientific">Fistulifera solaris</name>
    <name type="common">Oleaginous diatom</name>
    <dbReference type="NCBI Taxonomy" id="1519565"/>
    <lineage>
        <taxon>Eukaryota</taxon>
        <taxon>Sar</taxon>
        <taxon>Stramenopiles</taxon>
        <taxon>Ochrophyta</taxon>
        <taxon>Bacillariophyta</taxon>
        <taxon>Bacillariophyceae</taxon>
        <taxon>Bacillariophycidae</taxon>
        <taxon>Naviculales</taxon>
        <taxon>Naviculaceae</taxon>
        <taxon>Fistulifera</taxon>
    </lineage>
</organism>
<dbReference type="InParanoid" id="A0A1Z5JVG4"/>
<feature type="transmembrane region" description="Helical" evidence="1">
    <location>
        <begin position="75"/>
        <end position="91"/>
    </location>
</feature>
<protein>
    <submittedName>
        <fullName evidence="2">Uncharacterized protein</fullName>
    </submittedName>
</protein>
<keyword evidence="1" id="KW-1133">Transmembrane helix</keyword>
<keyword evidence="1" id="KW-0812">Transmembrane</keyword>
<feature type="transmembrane region" description="Helical" evidence="1">
    <location>
        <begin position="45"/>
        <end position="63"/>
    </location>
</feature>
<comment type="caution">
    <text evidence="2">The sequence shown here is derived from an EMBL/GenBank/DDBJ whole genome shotgun (WGS) entry which is preliminary data.</text>
</comment>
<dbReference type="AlphaFoldDB" id="A0A1Z5JVG4"/>